<evidence type="ECO:0000313" key="8">
    <source>
        <dbReference type="Proteomes" id="UP001310594"/>
    </source>
</evidence>
<name>A0AAN7VU79_9PEZI</name>
<comment type="caution">
    <text evidence="7">The sequence shown here is derived from an EMBL/GenBank/DDBJ whole genome shotgun (WGS) entry which is preliminary data.</text>
</comment>
<keyword evidence="2" id="KW-0285">Flavoprotein</keyword>
<dbReference type="AlphaFoldDB" id="A0AAN7VU79"/>
<sequence length="507" mass="55671">MTNVQHPKSVAIVGAGISGIAASIHLKRAGLDVTVYERSSQAGGIWVYNEQVAKHAAYPSIWPSAGDSPEFERSLQQTKRHDSPMRDLAEEDEQSDDELRLSFAPPGPCYVALKNNVSTIEMETTAQAWKAGTEEFVPHHVLADYIQGAAAANNVIENIQFDTRVTDVVKEGSRWRVETAELTGVPSESNLSRDVKDFDALVIATGHYHAPNVPEMPGLEDWVQAFPSRIWHSKRYRRSDAFEGQNVLLVGAGVSSVDIAKDLGGVAAAVFQSSRGGMYDLPSHLLPDNAARVEGIRSFEALSGAVFSEDGSIPGTITLTSGKKLCNIHQVILCTGYHVSFPFMRQYHSDGVEPEDADEHVLVTNGQVTHNLHKDIFYIPDPSLVFLGVPYHTATFTLFEFQAMAVAAVLSGAVSLPSETAMRDEYRDRVQRKGAGRTLHSLKAVNQEPEYVADLVAMVNAERGLMVGHTARWLEAYARRRARQEFLFSKKRDAAVDQAIVDRVIGC</sequence>
<dbReference type="PIRSF" id="PIRSF000332">
    <property type="entry name" value="FMO"/>
    <property type="match status" value="1"/>
</dbReference>
<evidence type="ECO:0000256" key="3">
    <source>
        <dbReference type="ARBA" id="ARBA00022827"/>
    </source>
</evidence>
<evidence type="ECO:0000256" key="5">
    <source>
        <dbReference type="ARBA" id="ARBA00023002"/>
    </source>
</evidence>
<keyword evidence="3" id="KW-0274">FAD</keyword>
<dbReference type="InterPro" id="IPR050346">
    <property type="entry name" value="FMO-like"/>
</dbReference>
<proteinExistence type="inferred from homology"/>
<dbReference type="InterPro" id="IPR020946">
    <property type="entry name" value="Flavin_mOase-like"/>
</dbReference>
<dbReference type="PRINTS" id="PR00419">
    <property type="entry name" value="ADXRDTASE"/>
</dbReference>
<dbReference type="Proteomes" id="UP001310594">
    <property type="component" value="Unassembled WGS sequence"/>
</dbReference>
<dbReference type="Gene3D" id="3.50.50.60">
    <property type="entry name" value="FAD/NAD(P)-binding domain"/>
    <property type="match status" value="2"/>
</dbReference>
<keyword evidence="4" id="KW-0521">NADP</keyword>
<dbReference type="Pfam" id="PF00743">
    <property type="entry name" value="FMO-like"/>
    <property type="match status" value="1"/>
</dbReference>
<feature type="region of interest" description="Disordered" evidence="6">
    <location>
        <begin position="67"/>
        <end position="100"/>
    </location>
</feature>
<evidence type="ECO:0000256" key="4">
    <source>
        <dbReference type="ARBA" id="ARBA00022857"/>
    </source>
</evidence>
<dbReference type="InterPro" id="IPR000960">
    <property type="entry name" value="Flavin_mOase"/>
</dbReference>
<evidence type="ECO:0000256" key="6">
    <source>
        <dbReference type="SAM" id="MobiDB-lite"/>
    </source>
</evidence>
<organism evidence="7 8">
    <name type="scientific">Elasticomyces elasticus</name>
    <dbReference type="NCBI Taxonomy" id="574655"/>
    <lineage>
        <taxon>Eukaryota</taxon>
        <taxon>Fungi</taxon>
        <taxon>Dikarya</taxon>
        <taxon>Ascomycota</taxon>
        <taxon>Pezizomycotina</taxon>
        <taxon>Dothideomycetes</taxon>
        <taxon>Dothideomycetidae</taxon>
        <taxon>Mycosphaerellales</taxon>
        <taxon>Teratosphaeriaceae</taxon>
        <taxon>Elasticomyces</taxon>
    </lineage>
</organism>
<evidence type="ECO:0000313" key="7">
    <source>
        <dbReference type="EMBL" id="KAK5693070.1"/>
    </source>
</evidence>
<accession>A0AAN7VU79</accession>
<dbReference type="EMBL" id="JAVRQU010000018">
    <property type="protein sequence ID" value="KAK5693070.1"/>
    <property type="molecule type" value="Genomic_DNA"/>
</dbReference>
<dbReference type="GO" id="GO:0050660">
    <property type="term" value="F:flavin adenine dinucleotide binding"/>
    <property type="evidence" value="ECO:0007669"/>
    <property type="project" value="InterPro"/>
</dbReference>
<gene>
    <name evidence="7" type="ORF">LTR97_010546</name>
</gene>
<dbReference type="PANTHER" id="PTHR23023">
    <property type="entry name" value="DIMETHYLANILINE MONOOXYGENASE"/>
    <property type="match status" value="1"/>
</dbReference>
<dbReference type="GO" id="GO:0050661">
    <property type="term" value="F:NADP binding"/>
    <property type="evidence" value="ECO:0007669"/>
    <property type="project" value="InterPro"/>
</dbReference>
<dbReference type="SUPFAM" id="SSF51905">
    <property type="entry name" value="FAD/NAD(P)-binding domain"/>
    <property type="match status" value="2"/>
</dbReference>
<reference evidence="7" key="1">
    <citation type="submission" date="2023-08" db="EMBL/GenBank/DDBJ databases">
        <title>Black Yeasts Isolated from many extreme environments.</title>
        <authorList>
            <person name="Coleine C."/>
            <person name="Stajich J.E."/>
            <person name="Selbmann L."/>
        </authorList>
    </citation>
    <scope>NUCLEOTIDE SEQUENCE</scope>
    <source>
        <strain evidence="7">CCFEE 5810</strain>
    </source>
</reference>
<dbReference type="GO" id="GO:0004499">
    <property type="term" value="F:N,N-dimethylaniline monooxygenase activity"/>
    <property type="evidence" value="ECO:0007669"/>
    <property type="project" value="InterPro"/>
</dbReference>
<evidence type="ECO:0000256" key="2">
    <source>
        <dbReference type="ARBA" id="ARBA00022630"/>
    </source>
</evidence>
<keyword evidence="5" id="KW-0560">Oxidoreductase</keyword>
<feature type="compositionally biased region" description="Basic and acidic residues" evidence="6">
    <location>
        <begin position="79"/>
        <end position="88"/>
    </location>
</feature>
<protein>
    <recommendedName>
        <fullName evidence="9">FAD dependent oxidoreductase domain-containing protein</fullName>
    </recommendedName>
</protein>
<dbReference type="Pfam" id="PF13450">
    <property type="entry name" value="NAD_binding_8"/>
    <property type="match status" value="1"/>
</dbReference>
<dbReference type="InterPro" id="IPR036188">
    <property type="entry name" value="FAD/NAD-bd_sf"/>
</dbReference>
<evidence type="ECO:0008006" key="9">
    <source>
        <dbReference type="Google" id="ProtNLM"/>
    </source>
</evidence>
<evidence type="ECO:0000256" key="1">
    <source>
        <dbReference type="ARBA" id="ARBA00009183"/>
    </source>
</evidence>
<comment type="similarity">
    <text evidence="1">Belongs to the FMO family.</text>
</comment>